<protein>
    <submittedName>
        <fullName evidence="2">Uncharacterized protein</fullName>
    </submittedName>
</protein>
<dbReference type="AlphaFoldDB" id="A0A8H5P0F8"/>
<accession>A0A8H5P0F8</accession>
<keyword evidence="3" id="KW-1185">Reference proteome</keyword>
<organism evidence="2 3">
    <name type="scientific">Fusarium pseudocircinatum</name>
    <dbReference type="NCBI Taxonomy" id="56676"/>
    <lineage>
        <taxon>Eukaryota</taxon>
        <taxon>Fungi</taxon>
        <taxon>Dikarya</taxon>
        <taxon>Ascomycota</taxon>
        <taxon>Pezizomycotina</taxon>
        <taxon>Sordariomycetes</taxon>
        <taxon>Hypocreomycetidae</taxon>
        <taxon>Hypocreales</taxon>
        <taxon>Nectriaceae</taxon>
        <taxon>Fusarium</taxon>
        <taxon>Fusarium fujikuroi species complex</taxon>
    </lineage>
</organism>
<evidence type="ECO:0000313" key="2">
    <source>
        <dbReference type="EMBL" id="KAF5585277.1"/>
    </source>
</evidence>
<name>A0A8H5P0F8_9HYPO</name>
<sequence length="283" mass="31520">MADHSYAGPTHSPYASGICAVCFSAQFATAVRVYVAADNLTLLALREMAKKEILRVGKWLSLPALIKVMEEAALPFKAYPGIAAYVKSRLLLFALGPPDTLSQVVLHSFLLPKASRGCQLKSPTYQSSWDNPGIELRPTKQAMERAESVSFRNAEAARYEKKNLHPQKPKAKQNGENSRWGWQRVGAFENKAEKRAEEVASEEKRNAACWGTDEWPAQQHVTEEVVDAYEHASVSSLGWGPKLKTFKRHDQSDSLTDRHEAWIGQPTPCSGQSWPEVGEAINW</sequence>
<proteinExistence type="predicted"/>
<evidence type="ECO:0000313" key="3">
    <source>
        <dbReference type="Proteomes" id="UP000546213"/>
    </source>
</evidence>
<reference evidence="2 3" key="1">
    <citation type="submission" date="2020-05" db="EMBL/GenBank/DDBJ databases">
        <title>Identification and distribution of gene clusters putatively required for synthesis of sphingolipid metabolism inhibitors in phylogenetically diverse species of the filamentous fungus Fusarium.</title>
        <authorList>
            <person name="Kim H.-S."/>
            <person name="Busman M."/>
            <person name="Brown D.W."/>
            <person name="Divon H."/>
            <person name="Uhlig S."/>
            <person name="Proctor R.H."/>
        </authorList>
    </citation>
    <scope>NUCLEOTIDE SEQUENCE [LARGE SCALE GENOMIC DNA]</scope>
    <source>
        <strain evidence="2 3">NRRL 36939</strain>
    </source>
</reference>
<dbReference type="EMBL" id="JAAOAS010000210">
    <property type="protein sequence ID" value="KAF5585277.1"/>
    <property type="molecule type" value="Genomic_DNA"/>
</dbReference>
<gene>
    <name evidence="2" type="ORF">FPCIR_8357</name>
</gene>
<feature type="region of interest" description="Disordered" evidence="1">
    <location>
        <begin position="158"/>
        <end position="177"/>
    </location>
</feature>
<comment type="caution">
    <text evidence="2">The sequence shown here is derived from an EMBL/GenBank/DDBJ whole genome shotgun (WGS) entry which is preliminary data.</text>
</comment>
<dbReference type="OrthoDB" id="3594103at2759"/>
<evidence type="ECO:0000256" key="1">
    <source>
        <dbReference type="SAM" id="MobiDB-lite"/>
    </source>
</evidence>
<dbReference type="Proteomes" id="UP000546213">
    <property type="component" value="Unassembled WGS sequence"/>
</dbReference>